<protein>
    <recommendedName>
        <fullName evidence="1">THIF-type NAD/FAD binding fold domain-containing protein</fullName>
    </recommendedName>
</protein>
<dbReference type="Pfam" id="PF00899">
    <property type="entry name" value="ThiF"/>
    <property type="match status" value="1"/>
</dbReference>
<organism evidence="2">
    <name type="scientific">marine sediment metagenome</name>
    <dbReference type="NCBI Taxonomy" id="412755"/>
    <lineage>
        <taxon>unclassified sequences</taxon>
        <taxon>metagenomes</taxon>
        <taxon>ecological metagenomes</taxon>
    </lineage>
</organism>
<feature type="non-terminal residue" evidence="2">
    <location>
        <position position="1"/>
    </location>
</feature>
<comment type="caution">
    <text evidence="2">The sequence shown here is derived from an EMBL/GenBank/DDBJ whole genome shotgun (WGS) entry which is preliminary data.</text>
</comment>
<dbReference type="GO" id="GO:0005737">
    <property type="term" value="C:cytoplasm"/>
    <property type="evidence" value="ECO:0007669"/>
    <property type="project" value="TreeGrafter"/>
</dbReference>
<reference evidence="2" key="1">
    <citation type="journal article" date="2014" name="Front. Microbiol.">
        <title>High frequency of phylogenetically diverse reductive dehalogenase-homologous genes in deep subseafloor sedimentary metagenomes.</title>
        <authorList>
            <person name="Kawai M."/>
            <person name="Futagami T."/>
            <person name="Toyoda A."/>
            <person name="Takaki Y."/>
            <person name="Nishi S."/>
            <person name="Hori S."/>
            <person name="Arai W."/>
            <person name="Tsubouchi T."/>
            <person name="Morono Y."/>
            <person name="Uchiyama I."/>
            <person name="Ito T."/>
            <person name="Fujiyama A."/>
            <person name="Inagaki F."/>
            <person name="Takami H."/>
        </authorList>
    </citation>
    <scope>NUCLEOTIDE SEQUENCE</scope>
    <source>
        <strain evidence="2">Expedition CK06-06</strain>
    </source>
</reference>
<dbReference type="InterPro" id="IPR000594">
    <property type="entry name" value="ThiF_NAD_FAD-bd"/>
</dbReference>
<proteinExistence type="predicted"/>
<dbReference type="GO" id="GO:0008641">
    <property type="term" value="F:ubiquitin-like modifier activating enzyme activity"/>
    <property type="evidence" value="ECO:0007669"/>
    <property type="project" value="InterPro"/>
</dbReference>
<accession>X1DC93</accession>
<sequence length="211" mass="23305">LISPEIGEKGQEKLLKSKVLQIGAGGLGSSFAMYLVAAGIGELTIIDNDTVDLSNLQRQILYDSSSLNRVKVEVAKERLNNINPDSKIIIKKMCVDDKSIDDLIKNKDYIVDCSDNAKTKFMVNDAAIRNNVKCTIAGVKDFYGQMITINPKKSACYRCVFYGEPEKQPKKESLLPIIGMTPGILGILEAVEVIKSLLNIGKLLYLKHLQE</sequence>
<dbReference type="AlphaFoldDB" id="X1DC93"/>
<dbReference type="InterPro" id="IPR035985">
    <property type="entry name" value="Ubiquitin-activating_enz"/>
</dbReference>
<dbReference type="EMBL" id="BART01026923">
    <property type="protein sequence ID" value="GAH02679.1"/>
    <property type="molecule type" value="Genomic_DNA"/>
</dbReference>
<dbReference type="Gene3D" id="3.40.50.720">
    <property type="entry name" value="NAD(P)-binding Rossmann-like Domain"/>
    <property type="match status" value="1"/>
</dbReference>
<dbReference type="CDD" id="cd00757">
    <property type="entry name" value="ThiF_MoeB_HesA_family"/>
    <property type="match status" value="1"/>
</dbReference>
<name>X1DC93_9ZZZZ</name>
<feature type="domain" description="THIF-type NAD/FAD binding fold" evidence="1">
    <location>
        <begin position="4"/>
        <end position="202"/>
    </location>
</feature>
<evidence type="ECO:0000313" key="2">
    <source>
        <dbReference type="EMBL" id="GAH02679.1"/>
    </source>
</evidence>
<dbReference type="SUPFAM" id="SSF69572">
    <property type="entry name" value="Activating enzymes of the ubiquitin-like proteins"/>
    <property type="match status" value="1"/>
</dbReference>
<dbReference type="GO" id="GO:0004792">
    <property type="term" value="F:thiosulfate-cyanide sulfurtransferase activity"/>
    <property type="evidence" value="ECO:0007669"/>
    <property type="project" value="TreeGrafter"/>
</dbReference>
<dbReference type="InterPro" id="IPR045886">
    <property type="entry name" value="ThiF/MoeB/HesA"/>
</dbReference>
<evidence type="ECO:0000259" key="1">
    <source>
        <dbReference type="Pfam" id="PF00899"/>
    </source>
</evidence>
<dbReference type="PANTHER" id="PTHR10953">
    <property type="entry name" value="UBIQUITIN-ACTIVATING ENZYME E1"/>
    <property type="match status" value="1"/>
</dbReference>
<dbReference type="PANTHER" id="PTHR10953:SF102">
    <property type="entry name" value="ADENYLYLTRANSFERASE AND SULFURTRANSFERASE MOCS3"/>
    <property type="match status" value="1"/>
</dbReference>
<dbReference type="GO" id="GO:0016779">
    <property type="term" value="F:nucleotidyltransferase activity"/>
    <property type="evidence" value="ECO:0007669"/>
    <property type="project" value="TreeGrafter"/>
</dbReference>
<gene>
    <name evidence="2" type="ORF">S01H4_47868</name>
</gene>